<dbReference type="InterPro" id="IPR036388">
    <property type="entry name" value="WH-like_DNA-bd_sf"/>
</dbReference>
<keyword evidence="3" id="KW-0805">Transcription regulation</keyword>
<comment type="function">
    <text evidence="6">Repressor of the lactose catabolism operon. Galactose-6-phosphate is the inducer.</text>
</comment>
<gene>
    <name evidence="8" type="ORF">GCM10009765_37490</name>
</gene>
<evidence type="ECO:0000256" key="3">
    <source>
        <dbReference type="ARBA" id="ARBA00023015"/>
    </source>
</evidence>
<evidence type="ECO:0000256" key="4">
    <source>
        <dbReference type="ARBA" id="ARBA00023125"/>
    </source>
</evidence>
<comment type="caution">
    <text evidence="8">The sequence shown here is derived from an EMBL/GenBank/DDBJ whole genome shotgun (WGS) entry which is preliminary data.</text>
</comment>
<name>A0ABN2HB91_9ACTN</name>
<dbReference type="InterPro" id="IPR001034">
    <property type="entry name" value="DeoR_HTH"/>
</dbReference>
<proteinExistence type="predicted"/>
<evidence type="ECO:0000256" key="6">
    <source>
        <dbReference type="ARBA" id="ARBA00024937"/>
    </source>
</evidence>
<dbReference type="PROSITE" id="PS51000">
    <property type="entry name" value="HTH_DEOR_2"/>
    <property type="match status" value="1"/>
</dbReference>
<keyword evidence="9" id="KW-1185">Reference proteome</keyword>
<keyword evidence="5" id="KW-0804">Transcription</keyword>
<evidence type="ECO:0000256" key="1">
    <source>
        <dbReference type="ARBA" id="ARBA00021390"/>
    </source>
</evidence>
<keyword evidence="4 8" id="KW-0238">DNA-binding</keyword>
<evidence type="ECO:0000313" key="9">
    <source>
        <dbReference type="Proteomes" id="UP001500618"/>
    </source>
</evidence>
<dbReference type="EMBL" id="BAAANY010000013">
    <property type="protein sequence ID" value="GAA1684645.1"/>
    <property type="molecule type" value="Genomic_DNA"/>
</dbReference>
<dbReference type="Pfam" id="PF00455">
    <property type="entry name" value="DeoRC"/>
    <property type="match status" value="1"/>
</dbReference>
<dbReference type="Pfam" id="PF08220">
    <property type="entry name" value="HTH_DeoR"/>
    <property type="match status" value="1"/>
</dbReference>
<evidence type="ECO:0000313" key="8">
    <source>
        <dbReference type="EMBL" id="GAA1684645.1"/>
    </source>
</evidence>
<dbReference type="PANTHER" id="PTHR30363:SF4">
    <property type="entry name" value="GLYCEROL-3-PHOSPHATE REGULON REPRESSOR"/>
    <property type="match status" value="1"/>
</dbReference>
<dbReference type="SMART" id="SM01134">
    <property type="entry name" value="DeoRC"/>
    <property type="match status" value="1"/>
</dbReference>
<dbReference type="Gene3D" id="1.10.10.10">
    <property type="entry name" value="Winged helix-like DNA-binding domain superfamily/Winged helix DNA-binding domain"/>
    <property type="match status" value="1"/>
</dbReference>
<dbReference type="InterPro" id="IPR037171">
    <property type="entry name" value="NagB/RpiA_transferase-like"/>
</dbReference>
<dbReference type="Gene3D" id="3.40.50.1360">
    <property type="match status" value="1"/>
</dbReference>
<feature type="domain" description="HTH deoR-type" evidence="7">
    <location>
        <begin position="20"/>
        <end position="75"/>
    </location>
</feature>
<dbReference type="SUPFAM" id="SSF100950">
    <property type="entry name" value="NagB/RpiA/CoA transferase-like"/>
    <property type="match status" value="1"/>
</dbReference>
<keyword evidence="2" id="KW-0678">Repressor</keyword>
<evidence type="ECO:0000256" key="5">
    <source>
        <dbReference type="ARBA" id="ARBA00023163"/>
    </source>
</evidence>
<reference evidence="8 9" key="1">
    <citation type="journal article" date="2019" name="Int. J. Syst. Evol. Microbiol.">
        <title>The Global Catalogue of Microorganisms (GCM) 10K type strain sequencing project: providing services to taxonomists for standard genome sequencing and annotation.</title>
        <authorList>
            <consortium name="The Broad Institute Genomics Platform"/>
            <consortium name="The Broad Institute Genome Sequencing Center for Infectious Disease"/>
            <person name="Wu L."/>
            <person name="Ma J."/>
        </authorList>
    </citation>
    <scope>NUCLEOTIDE SEQUENCE [LARGE SCALE GENOMIC DNA]</scope>
    <source>
        <strain evidence="8 9">JCM 14718</strain>
    </source>
</reference>
<dbReference type="InterPro" id="IPR014036">
    <property type="entry name" value="DeoR-like_C"/>
</dbReference>
<evidence type="ECO:0000259" key="7">
    <source>
        <dbReference type="PROSITE" id="PS51000"/>
    </source>
</evidence>
<dbReference type="PANTHER" id="PTHR30363">
    <property type="entry name" value="HTH-TYPE TRANSCRIPTIONAL REGULATOR SRLR-RELATED"/>
    <property type="match status" value="1"/>
</dbReference>
<dbReference type="Proteomes" id="UP001500618">
    <property type="component" value="Unassembled WGS sequence"/>
</dbReference>
<protein>
    <recommendedName>
        <fullName evidence="1">Lactose phosphotransferase system repressor</fullName>
    </recommendedName>
</protein>
<dbReference type="SMART" id="SM00420">
    <property type="entry name" value="HTH_DEOR"/>
    <property type="match status" value="1"/>
</dbReference>
<dbReference type="InterPro" id="IPR050313">
    <property type="entry name" value="Carb_Metab_HTH_regulators"/>
</dbReference>
<evidence type="ECO:0000256" key="2">
    <source>
        <dbReference type="ARBA" id="ARBA00022491"/>
    </source>
</evidence>
<dbReference type="SUPFAM" id="SSF46785">
    <property type="entry name" value="Winged helix' DNA-binding domain"/>
    <property type="match status" value="1"/>
</dbReference>
<dbReference type="PROSITE" id="PS00894">
    <property type="entry name" value="HTH_DEOR_1"/>
    <property type="match status" value="1"/>
</dbReference>
<accession>A0ABN2HB91</accession>
<organism evidence="8 9">
    <name type="scientific">Fodinicola feengrottensis</name>
    <dbReference type="NCBI Taxonomy" id="435914"/>
    <lineage>
        <taxon>Bacteria</taxon>
        <taxon>Bacillati</taxon>
        <taxon>Actinomycetota</taxon>
        <taxon>Actinomycetes</taxon>
        <taxon>Mycobacteriales</taxon>
        <taxon>Fodinicola</taxon>
    </lineage>
</organism>
<dbReference type="GO" id="GO:0003677">
    <property type="term" value="F:DNA binding"/>
    <property type="evidence" value="ECO:0007669"/>
    <property type="project" value="UniProtKB-KW"/>
</dbReference>
<dbReference type="InterPro" id="IPR036390">
    <property type="entry name" value="WH_DNA-bd_sf"/>
</dbReference>
<dbReference type="PRINTS" id="PR00037">
    <property type="entry name" value="HTHLACR"/>
</dbReference>
<dbReference type="InterPro" id="IPR018356">
    <property type="entry name" value="Tscrpt_reg_HTH_DeoR_CS"/>
</dbReference>
<sequence>MRDCGWLCAFVTGMVAGMLQHERHAEIVRRLRAEGTTEVRELARSLKVSSSTVRRDLAQLDREGTLIRVHGGAHVADDVDERMPFAAVAARDTADKQAVARRAVELVADGDVVLLDVGTTAMYLAQLLMCRRITVITGNLAAFDVLREAENIELILLGGLVRRPYHSLVGVLAEDALRQVSADIAFLSTSGVRPDGQILDTTLVEVPVKRAIVAAAKKTVLLADRHKFPGTGALRVCGAADIDMIVTNEGADDSTLRTCAAAGVEVVTG</sequence>